<dbReference type="InterPro" id="IPR036259">
    <property type="entry name" value="MFS_trans_sf"/>
</dbReference>
<dbReference type="GO" id="GO:0022857">
    <property type="term" value="F:transmembrane transporter activity"/>
    <property type="evidence" value="ECO:0007669"/>
    <property type="project" value="InterPro"/>
</dbReference>
<proteinExistence type="predicted"/>
<dbReference type="Gene3D" id="1.20.1250.20">
    <property type="entry name" value="MFS general substrate transporter like domains"/>
    <property type="match status" value="1"/>
</dbReference>
<dbReference type="InParanoid" id="Q9HIY9"/>
<gene>
    <name evidence="7" type="ordered locus">Ta1187</name>
</gene>
<feature type="transmembrane region" description="Helical" evidence="6">
    <location>
        <begin position="153"/>
        <end position="171"/>
    </location>
</feature>
<feature type="transmembrane region" description="Helical" evidence="6">
    <location>
        <begin position="202"/>
        <end position="229"/>
    </location>
</feature>
<dbReference type="GO" id="GO:0005886">
    <property type="term" value="C:plasma membrane"/>
    <property type="evidence" value="ECO:0007669"/>
    <property type="project" value="UniProtKB-SubCell"/>
</dbReference>
<feature type="transmembrane region" description="Helical" evidence="6">
    <location>
        <begin position="25"/>
        <end position="45"/>
    </location>
</feature>
<dbReference type="PaxDb" id="273075-Ta1187"/>
<dbReference type="KEGG" id="tac:Ta1187"/>
<sequence length="390" mass="42479">MFISSSIPVEIYTIFLLSSSDGGKIIFGLLMMGSLAILIGLQPAIGRMIDAVKRRTLIRWLQLSSLVIEVFIFIAWYLNAVPSIILLSGFLMYVDVSEAFYFNAMSALLQTISGTGSYVRSNGLSEISGQLPSMIGPAMAIPVLHFLGPRISLLLSASLASVSLLLISFLNEDYIPPRRVRGRNDKMAGTISVIMAFPKQVVLIYLLNFPFIMVMVGNLVKPVFIVSVLHGGVADLSLSEMGYAAFAAMTGLFMSIFPVKNEMASAFLFFSIYLAGIILMPFASEFAIYMILQSLHGIGNPGTRISRNSFVMRHVPRELHGRFSSSVSMFSNITRISILAVFTAEINLVSPVDLLLTMGIITAAALLMAAVLKRSVDMRPLSSGIPLPVK</sequence>
<dbReference type="HOGENOM" id="CLU_055079_0_0_2"/>
<evidence type="ECO:0000256" key="1">
    <source>
        <dbReference type="ARBA" id="ARBA00004651"/>
    </source>
</evidence>
<evidence type="ECO:0000256" key="3">
    <source>
        <dbReference type="ARBA" id="ARBA00022692"/>
    </source>
</evidence>
<dbReference type="PANTHER" id="PTHR23513">
    <property type="entry name" value="INTEGRAL MEMBRANE EFFLUX PROTEIN-RELATED"/>
    <property type="match status" value="1"/>
</dbReference>
<accession>Q9HIY9</accession>
<dbReference type="EMBL" id="AL445066">
    <property type="protein sequence ID" value="CAC12312.1"/>
    <property type="molecule type" value="Genomic_DNA"/>
</dbReference>
<protein>
    <submittedName>
        <fullName evidence="7">Conserved hypothetical membrane protein</fullName>
    </submittedName>
</protein>
<feature type="transmembrane region" description="Helical" evidence="6">
    <location>
        <begin position="266"/>
        <end position="292"/>
    </location>
</feature>
<dbReference type="AlphaFoldDB" id="Q9HIY9"/>
<keyword evidence="5 6" id="KW-0472">Membrane</keyword>
<keyword evidence="4 6" id="KW-1133">Transmembrane helix</keyword>
<dbReference type="Proteomes" id="UP000001024">
    <property type="component" value="Chromosome"/>
</dbReference>
<name>Q9HIY9_THEAC</name>
<keyword evidence="3 6" id="KW-0812">Transmembrane</keyword>
<dbReference type="EnsemblBacteria" id="CAC12312">
    <property type="protein sequence ID" value="CAC12312"/>
    <property type="gene ID" value="CAC12312"/>
</dbReference>
<dbReference type="PANTHER" id="PTHR23513:SF6">
    <property type="entry name" value="MAJOR FACILITATOR SUPERFAMILY ASSOCIATED DOMAIN-CONTAINING PROTEIN"/>
    <property type="match status" value="1"/>
</dbReference>
<evidence type="ECO:0000256" key="6">
    <source>
        <dbReference type="SAM" id="Phobius"/>
    </source>
</evidence>
<reference evidence="7 8" key="1">
    <citation type="journal article" date="2000" name="Nature">
        <title>The genome sequence of the thermoacidophilic scavenger Thermoplasma acidophilum.</title>
        <authorList>
            <person name="Ruepp A."/>
            <person name="Graml W."/>
            <person name="Santos-Martinez M.L."/>
            <person name="Koretke K.K."/>
            <person name="Volker C."/>
            <person name="Mewes H.W."/>
            <person name="Frishman D."/>
            <person name="Stocker S."/>
            <person name="Lupas A.N."/>
            <person name="Baumeister W."/>
        </authorList>
    </citation>
    <scope>NUCLEOTIDE SEQUENCE [LARGE SCALE GENOMIC DNA]</scope>
    <source>
        <strain evidence="8">ATCC 25905 / DSM 1728 / JCM 9062 / NBRC 15155 / AMRC-C165</strain>
    </source>
</reference>
<evidence type="ECO:0000256" key="2">
    <source>
        <dbReference type="ARBA" id="ARBA00022475"/>
    </source>
</evidence>
<dbReference type="STRING" id="273075.gene:9572409"/>
<organism evidence="7 8">
    <name type="scientific">Thermoplasma acidophilum (strain ATCC 25905 / DSM 1728 / JCM 9062 / NBRC 15155 / AMRC-C165)</name>
    <dbReference type="NCBI Taxonomy" id="273075"/>
    <lineage>
        <taxon>Archaea</taxon>
        <taxon>Methanobacteriati</taxon>
        <taxon>Thermoplasmatota</taxon>
        <taxon>Thermoplasmata</taxon>
        <taxon>Thermoplasmatales</taxon>
        <taxon>Thermoplasmataceae</taxon>
        <taxon>Thermoplasma</taxon>
    </lineage>
</organism>
<evidence type="ECO:0000256" key="5">
    <source>
        <dbReference type="ARBA" id="ARBA00023136"/>
    </source>
</evidence>
<keyword evidence="2" id="KW-1003">Cell membrane</keyword>
<feature type="transmembrane region" description="Helical" evidence="6">
    <location>
        <begin position="66"/>
        <end position="94"/>
    </location>
</feature>
<dbReference type="InterPro" id="IPR011701">
    <property type="entry name" value="MFS"/>
</dbReference>
<feature type="transmembrane region" description="Helical" evidence="6">
    <location>
        <begin position="354"/>
        <end position="372"/>
    </location>
</feature>
<dbReference type="eggNOG" id="arCOG00130">
    <property type="taxonomic scope" value="Archaea"/>
</dbReference>
<evidence type="ECO:0000313" key="7">
    <source>
        <dbReference type="EMBL" id="CAC12312.1"/>
    </source>
</evidence>
<comment type="subcellular location">
    <subcellularLocation>
        <location evidence="1">Cell membrane</location>
        <topology evidence="1">Multi-pass membrane protein</topology>
    </subcellularLocation>
</comment>
<dbReference type="Pfam" id="PF07690">
    <property type="entry name" value="MFS_1"/>
    <property type="match status" value="1"/>
</dbReference>
<feature type="transmembrane region" description="Helical" evidence="6">
    <location>
        <begin position="241"/>
        <end position="259"/>
    </location>
</feature>
<evidence type="ECO:0000313" key="8">
    <source>
        <dbReference type="Proteomes" id="UP000001024"/>
    </source>
</evidence>
<evidence type="ECO:0000256" key="4">
    <source>
        <dbReference type="ARBA" id="ARBA00022989"/>
    </source>
</evidence>
<keyword evidence="8" id="KW-1185">Reference proteome</keyword>
<dbReference type="SUPFAM" id="SSF103473">
    <property type="entry name" value="MFS general substrate transporter"/>
    <property type="match status" value="1"/>
</dbReference>